<evidence type="ECO:0000259" key="6">
    <source>
        <dbReference type="Pfam" id="PF04932"/>
    </source>
</evidence>
<gene>
    <name evidence="7" type="ORF">GOB87_06940</name>
</gene>
<accession>A0A967B6H2</accession>
<keyword evidence="3 5" id="KW-1133">Transmembrane helix</keyword>
<evidence type="ECO:0000256" key="3">
    <source>
        <dbReference type="ARBA" id="ARBA00022989"/>
    </source>
</evidence>
<dbReference type="AlphaFoldDB" id="A0A967B6H2"/>
<dbReference type="GO" id="GO:0016020">
    <property type="term" value="C:membrane"/>
    <property type="evidence" value="ECO:0007669"/>
    <property type="project" value="UniProtKB-SubCell"/>
</dbReference>
<sequence>MSGPLASPREMTWLWREHPRGFLHEFLLIVVGLGFLVSPEPLWSDIFYAGILPLFLYETAKGRGVPPLRTWPPVLGLGVALIAWFSVGILTHATDWHEAGSACFWLWNMLNTTVYVLVLTDALMTRPDFRERLMQVLIAAATLNAIIAFARLPFHMQREWEGNVLRMEGWAETKHQILGATIMGAVLLMAQAEALRTGQRRYWLAGLTVLAFIVLTGSRGPLLAVGAASLVLFGLQRPKVLLVPAAASVAMAGLAWFSPTSLPARMIREQLGRGDSHRLRIWHEAWDAIGQAFWVGHGPSYKLSVPGESFPHNLLLSTWLYAGVIGVALLGAYLACVLGNVLAPRNRARRPLGLALVVHTLLSAMTDFGQVIKGPSPMWYMFWLTTLVAACPVARLQPDKTFRPTSQGCTR</sequence>
<organism evidence="7 8">
    <name type="scientific">Acetobacter estunensis</name>
    <dbReference type="NCBI Taxonomy" id="104097"/>
    <lineage>
        <taxon>Bacteria</taxon>
        <taxon>Pseudomonadati</taxon>
        <taxon>Pseudomonadota</taxon>
        <taxon>Alphaproteobacteria</taxon>
        <taxon>Acetobacterales</taxon>
        <taxon>Acetobacteraceae</taxon>
        <taxon>Acetobacter</taxon>
    </lineage>
</organism>
<feature type="transmembrane region" description="Helical" evidence="5">
    <location>
        <begin position="105"/>
        <end position="124"/>
    </location>
</feature>
<dbReference type="Pfam" id="PF04932">
    <property type="entry name" value="Wzy_C"/>
    <property type="match status" value="1"/>
</dbReference>
<feature type="transmembrane region" description="Helical" evidence="5">
    <location>
        <begin position="72"/>
        <end position="93"/>
    </location>
</feature>
<keyword evidence="2 5" id="KW-0812">Transmembrane</keyword>
<dbReference type="PANTHER" id="PTHR37422">
    <property type="entry name" value="TEICHURONIC ACID BIOSYNTHESIS PROTEIN TUAE"/>
    <property type="match status" value="1"/>
</dbReference>
<feature type="transmembrane region" description="Helical" evidence="5">
    <location>
        <begin position="378"/>
        <end position="396"/>
    </location>
</feature>
<dbReference type="EMBL" id="WOTH01000010">
    <property type="protein sequence ID" value="NHO53700.1"/>
    <property type="molecule type" value="Genomic_DNA"/>
</dbReference>
<evidence type="ECO:0000313" key="7">
    <source>
        <dbReference type="EMBL" id="NHO53700.1"/>
    </source>
</evidence>
<feature type="transmembrane region" description="Helical" evidence="5">
    <location>
        <begin position="319"/>
        <end position="342"/>
    </location>
</feature>
<keyword evidence="8" id="KW-1185">Reference proteome</keyword>
<evidence type="ECO:0000256" key="5">
    <source>
        <dbReference type="SAM" id="Phobius"/>
    </source>
</evidence>
<feature type="transmembrane region" description="Helical" evidence="5">
    <location>
        <begin position="136"/>
        <end position="154"/>
    </location>
</feature>
<dbReference type="Proteomes" id="UP000597459">
    <property type="component" value="Unassembled WGS sequence"/>
</dbReference>
<comment type="caution">
    <text evidence="7">The sequence shown here is derived from an EMBL/GenBank/DDBJ whole genome shotgun (WGS) entry which is preliminary data.</text>
</comment>
<feature type="transmembrane region" description="Helical" evidence="5">
    <location>
        <begin position="202"/>
        <end position="235"/>
    </location>
</feature>
<feature type="domain" description="O-antigen ligase-related" evidence="6">
    <location>
        <begin position="206"/>
        <end position="330"/>
    </location>
</feature>
<dbReference type="InterPro" id="IPR007016">
    <property type="entry name" value="O-antigen_ligase-rel_domated"/>
</dbReference>
<dbReference type="RefSeq" id="WP_166314226.1">
    <property type="nucleotide sequence ID" value="NZ_WOTH01000010.1"/>
</dbReference>
<reference evidence="7" key="1">
    <citation type="submission" date="2019-11" db="EMBL/GenBank/DDBJ databases">
        <title>Description of new Acetobacter species.</title>
        <authorList>
            <person name="Cleenwerck I."/>
            <person name="Sombolestani A.S."/>
        </authorList>
    </citation>
    <scope>NUCLEOTIDE SEQUENCE</scope>
    <source>
        <strain evidence="7">LMG 1626</strain>
    </source>
</reference>
<comment type="subcellular location">
    <subcellularLocation>
        <location evidence="1">Membrane</location>
        <topology evidence="1">Multi-pass membrane protein</topology>
    </subcellularLocation>
</comment>
<evidence type="ECO:0000256" key="2">
    <source>
        <dbReference type="ARBA" id="ARBA00022692"/>
    </source>
</evidence>
<dbReference type="PANTHER" id="PTHR37422:SF13">
    <property type="entry name" value="LIPOPOLYSACCHARIDE BIOSYNTHESIS PROTEIN PA4999-RELATED"/>
    <property type="match status" value="1"/>
</dbReference>
<evidence type="ECO:0000256" key="4">
    <source>
        <dbReference type="ARBA" id="ARBA00023136"/>
    </source>
</evidence>
<proteinExistence type="predicted"/>
<feature type="transmembrane region" description="Helical" evidence="5">
    <location>
        <begin position="174"/>
        <end position="190"/>
    </location>
</feature>
<feature type="transmembrane region" description="Helical" evidence="5">
    <location>
        <begin position="241"/>
        <end position="260"/>
    </location>
</feature>
<feature type="transmembrane region" description="Helical" evidence="5">
    <location>
        <begin position="354"/>
        <end position="372"/>
    </location>
</feature>
<feature type="transmembrane region" description="Helical" evidence="5">
    <location>
        <begin position="21"/>
        <end position="37"/>
    </location>
</feature>
<name>A0A967B6H2_9PROT</name>
<evidence type="ECO:0000313" key="8">
    <source>
        <dbReference type="Proteomes" id="UP000597459"/>
    </source>
</evidence>
<protein>
    <submittedName>
        <fullName evidence="7">Toluene tolerance protein</fullName>
    </submittedName>
</protein>
<evidence type="ECO:0000256" key="1">
    <source>
        <dbReference type="ARBA" id="ARBA00004141"/>
    </source>
</evidence>
<keyword evidence="4 5" id="KW-0472">Membrane</keyword>
<dbReference type="InterPro" id="IPR051533">
    <property type="entry name" value="WaaL-like"/>
</dbReference>